<dbReference type="GO" id="GO:0004222">
    <property type="term" value="F:metalloendopeptidase activity"/>
    <property type="evidence" value="ECO:0007669"/>
    <property type="project" value="TreeGrafter"/>
</dbReference>
<dbReference type="Proteomes" id="UP000735302">
    <property type="component" value="Unassembled WGS sequence"/>
</dbReference>
<dbReference type="InterPro" id="IPR050626">
    <property type="entry name" value="Peptidase_M16"/>
</dbReference>
<evidence type="ECO:0000256" key="1">
    <source>
        <dbReference type="ARBA" id="ARBA00022723"/>
    </source>
</evidence>
<gene>
    <name evidence="3" type="ORF">PoB_006918100</name>
</gene>
<evidence type="ECO:0000259" key="2">
    <source>
        <dbReference type="Pfam" id="PF22456"/>
    </source>
</evidence>
<dbReference type="Pfam" id="PF22456">
    <property type="entry name" value="PqqF-like_C_4"/>
    <property type="match status" value="1"/>
</dbReference>
<keyword evidence="4" id="KW-1185">Reference proteome</keyword>
<dbReference type="GO" id="GO:0005829">
    <property type="term" value="C:cytosol"/>
    <property type="evidence" value="ECO:0007669"/>
    <property type="project" value="TreeGrafter"/>
</dbReference>
<keyword evidence="1" id="KW-0479">Metal-binding</keyword>
<evidence type="ECO:0000313" key="4">
    <source>
        <dbReference type="Proteomes" id="UP000735302"/>
    </source>
</evidence>
<accession>A0AAV4DFS3</accession>
<feature type="domain" description="Coenzyme PQQ synthesis protein F-like C-terminal lobe" evidence="2">
    <location>
        <begin position="44"/>
        <end position="142"/>
    </location>
</feature>
<dbReference type="InterPro" id="IPR054734">
    <property type="entry name" value="PqqF-like_C_4"/>
</dbReference>
<dbReference type="Gene3D" id="3.30.830.10">
    <property type="entry name" value="Metalloenzyme, LuxS/M16 peptidase-like"/>
    <property type="match status" value="1"/>
</dbReference>
<reference evidence="3 4" key="1">
    <citation type="journal article" date="2021" name="Elife">
        <title>Chloroplast acquisition without the gene transfer in kleptoplastic sea slugs, Plakobranchus ocellatus.</title>
        <authorList>
            <person name="Maeda T."/>
            <person name="Takahashi S."/>
            <person name="Yoshida T."/>
            <person name="Shimamura S."/>
            <person name="Takaki Y."/>
            <person name="Nagai Y."/>
            <person name="Toyoda A."/>
            <person name="Suzuki Y."/>
            <person name="Arimoto A."/>
            <person name="Ishii H."/>
            <person name="Satoh N."/>
            <person name="Nishiyama T."/>
            <person name="Hasebe M."/>
            <person name="Maruyama T."/>
            <person name="Minagawa J."/>
            <person name="Obokata J."/>
            <person name="Shigenobu S."/>
        </authorList>
    </citation>
    <scope>NUCLEOTIDE SEQUENCE [LARGE SCALE GENOMIC DNA]</scope>
</reference>
<proteinExistence type="predicted"/>
<evidence type="ECO:0000313" key="3">
    <source>
        <dbReference type="EMBL" id="GFO42676.1"/>
    </source>
</evidence>
<dbReference type="AlphaFoldDB" id="A0AAV4DFS3"/>
<name>A0AAV4DFS3_9GAST</name>
<organism evidence="3 4">
    <name type="scientific">Plakobranchus ocellatus</name>
    <dbReference type="NCBI Taxonomy" id="259542"/>
    <lineage>
        <taxon>Eukaryota</taxon>
        <taxon>Metazoa</taxon>
        <taxon>Spiralia</taxon>
        <taxon>Lophotrochozoa</taxon>
        <taxon>Mollusca</taxon>
        <taxon>Gastropoda</taxon>
        <taxon>Heterobranchia</taxon>
        <taxon>Euthyneura</taxon>
        <taxon>Panpulmonata</taxon>
        <taxon>Sacoglossa</taxon>
        <taxon>Placobranchoidea</taxon>
        <taxon>Plakobranchidae</taxon>
        <taxon>Plakobranchus</taxon>
    </lineage>
</organism>
<dbReference type="GO" id="GO:0046872">
    <property type="term" value="F:metal ion binding"/>
    <property type="evidence" value="ECO:0007669"/>
    <property type="project" value="UniProtKB-KW"/>
</dbReference>
<dbReference type="InterPro" id="IPR011249">
    <property type="entry name" value="Metalloenz_LuxS/M16"/>
</dbReference>
<dbReference type="PANTHER" id="PTHR43690:SF18">
    <property type="entry name" value="INSULIN-DEGRADING ENZYME-RELATED"/>
    <property type="match status" value="1"/>
</dbReference>
<comment type="caution">
    <text evidence="3">The sequence shown here is derived from an EMBL/GenBank/DDBJ whole genome shotgun (WGS) entry which is preliminary data.</text>
</comment>
<dbReference type="EMBL" id="BLXT01007816">
    <property type="protein sequence ID" value="GFO42676.1"/>
    <property type="molecule type" value="Genomic_DNA"/>
</dbReference>
<dbReference type="GO" id="GO:0051603">
    <property type="term" value="P:proteolysis involved in protein catabolic process"/>
    <property type="evidence" value="ECO:0007669"/>
    <property type="project" value="TreeGrafter"/>
</dbReference>
<dbReference type="SUPFAM" id="SSF63411">
    <property type="entry name" value="LuxS/MPP-like metallohydrolase"/>
    <property type="match status" value="1"/>
</dbReference>
<protein>
    <submittedName>
        <fullName evidence="3">Insulin degrading enzyme</fullName>
    </submittedName>
</protein>
<dbReference type="PANTHER" id="PTHR43690">
    <property type="entry name" value="NARDILYSIN"/>
    <property type="match status" value="1"/>
</dbReference>
<sequence length="267" mass="30761">MSFSYFTGCYFIYKQKNKVHKSSSIEVYYQCGQQNTESNMLLELFCQVIREPCFNILRTQEQLGYIVFSGVRRSKGVQGLKVVVQSLKSPQYVEGRIEAFLQKMDDVLLEMTDEKFAKHVSALCTKRLEKPKKLVQQNKRYWTEIISSYYNFDRDNIEVAFLKTIRKDDLYQFYKERIAFDAPKRHKLSVYVTSKALHESSCSDAVCDGEGDGVVNSDETNTASGLAFAPLLPLPNIITDVTEFKRDLCLYPLPKPFIDVTKTKAKL</sequence>
<dbReference type="GO" id="GO:0005739">
    <property type="term" value="C:mitochondrion"/>
    <property type="evidence" value="ECO:0007669"/>
    <property type="project" value="TreeGrafter"/>
</dbReference>
<dbReference type="GO" id="GO:0043171">
    <property type="term" value="P:peptide catabolic process"/>
    <property type="evidence" value="ECO:0007669"/>
    <property type="project" value="TreeGrafter"/>
</dbReference>